<protein>
    <submittedName>
        <fullName evidence="2">Epimerase</fullName>
    </submittedName>
</protein>
<accession>A0A069PZN8</accession>
<feature type="domain" description="Xylose isomerase-like TIM barrel" evidence="1">
    <location>
        <begin position="22"/>
        <end position="270"/>
    </location>
</feature>
<name>A0A069PZN8_9BURK</name>
<sequence>MIPGIFARTYASADPEAIFARLSGQGYRAVQFNLACAGLAPMPAGVPQGLAAGIGSAARRAGVTLAALSGTYNMIHPDLVRRKAGREALGRVVRAAHEMGAPLVTLCTGSRDPDDMWRAHPQNGSPDAWRDLLVEMDHALLAAHEHGIMLAIEPEPGNVIADAVIARRILDDVGSDRLGIVLDAANLLSPPTLARQHEVIAQATDLLGPDIVLAHAKDIDAGGRVVAAGRGAVDLPAFVAAIRAAGFDGALIAHGFAENDAPAVAHHLRHLIGQTSHA</sequence>
<dbReference type="Proteomes" id="UP000027466">
    <property type="component" value="Unassembled WGS sequence"/>
</dbReference>
<comment type="caution">
    <text evidence="2">The sequence shown here is derived from an EMBL/GenBank/DDBJ whole genome shotgun (WGS) entry which is preliminary data.</text>
</comment>
<dbReference type="PANTHER" id="PTHR12110:SF21">
    <property type="entry name" value="XYLOSE ISOMERASE-LIKE TIM BARREL DOMAIN-CONTAINING PROTEIN"/>
    <property type="match status" value="1"/>
</dbReference>
<dbReference type="RefSeq" id="WP_035929939.1">
    <property type="nucleotide sequence ID" value="NZ_CADFFX010000004.1"/>
</dbReference>
<dbReference type="Gene3D" id="3.20.20.150">
    <property type="entry name" value="Divalent-metal-dependent TIM barrel enzymes"/>
    <property type="match status" value="1"/>
</dbReference>
<dbReference type="InterPro" id="IPR050312">
    <property type="entry name" value="IolE/XylAMocC-like"/>
</dbReference>
<reference evidence="2 3" key="1">
    <citation type="submission" date="2014-03" db="EMBL/GenBank/DDBJ databases">
        <title>Draft Genome Sequences of Four Burkholderia Strains.</title>
        <authorList>
            <person name="Liu X.Y."/>
            <person name="Li C.X."/>
            <person name="Xu J.H."/>
        </authorList>
    </citation>
    <scope>NUCLEOTIDE SEQUENCE [LARGE SCALE GENOMIC DNA]</scope>
    <source>
        <strain evidence="2 3">DSM 50014</strain>
    </source>
</reference>
<keyword evidence="3" id="KW-1185">Reference proteome</keyword>
<evidence type="ECO:0000313" key="2">
    <source>
        <dbReference type="EMBL" id="KDR42941.1"/>
    </source>
</evidence>
<dbReference type="Pfam" id="PF01261">
    <property type="entry name" value="AP_endonuc_2"/>
    <property type="match status" value="1"/>
</dbReference>
<organism evidence="2 3">
    <name type="scientific">Caballeronia glathei</name>
    <dbReference type="NCBI Taxonomy" id="60547"/>
    <lineage>
        <taxon>Bacteria</taxon>
        <taxon>Pseudomonadati</taxon>
        <taxon>Pseudomonadota</taxon>
        <taxon>Betaproteobacteria</taxon>
        <taxon>Burkholderiales</taxon>
        <taxon>Burkholderiaceae</taxon>
        <taxon>Caballeronia</taxon>
    </lineage>
</organism>
<dbReference type="AlphaFoldDB" id="A0A069PZN8"/>
<proteinExistence type="predicted"/>
<dbReference type="InterPro" id="IPR036237">
    <property type="entry name" value="Xyl_isomerase-like_sf"/>
</dbReference>
<dbReference type="InterPro" id="IPR013022">
    <property type="entry name" value="Xyl_isomerase-like_TIM-brl"/>
</dbReference>
<evidence type="ECO:0000313" key="3">
    <source>
        <dbReference type="Proteomes" id="UP000027466"/>
    </source>
</evidence>
<gene>
    <name evidence="2" type="ORF">BG61_03625</name>
</gene>
<dbReference type="PANTHER" id="PTHR12110">
    <property type="entry name" value="HYDROXYPYRUVATE ISOMERASE"/>
    <property type="match status" value="1"/>
</dbReference>
<dbReference type="EMBL" id="JFHC01000011">
    <property type="protein sequence ID" value="KDR42941.1"/>
    <property type="molecule type" value="Genomic_DNA"/>
</dbReference>
<dbReference type="SUPFAM" id="SSF51658">
    <property type="entry name" value="Xylose isomerase-like"/>
    <property type="match status" value="1"/>
</dbReference>
<evidence type="ECO:0000259" key="1">
    <source>
        <dbReference type="Pfam" id="PF01261"/>
    </source>
</evidence>
<dbReference type="STRING" id="60547.GCA_000751215_02210"/>